<gene>
    <name evidence="2" type="primary">FLT4_1</name>
    <name evidence="2" type="ORF">P7K49_005333</name>
</gene>
<reference evidence="2 3" key="1">
    <citation type="submission" date="2023-05" db="EMBL/GenBank/DDBJ databases">
        <title>B98-5 Cell Line De Novo Hybrid Assembly: An Optical Mapping Approach.</title>
        <authorList>
            <person name="Kananen K."/>
            <person name="Auerbach J.A."/>
            <person name="Kautto E."/>
            <person name="Blachly J.S."/>
        </authorList>
    </citation>
    <scope>NUCLEOTIDE SEQUENCE [LARGE SCALE GENOMIC DNA]</scope>
    <source>
        <strain evidence="2">B95-8</strain>
        <tissue evidence="2">Cell line</tissue>
    </source>
</reference>
<accession>A0ABQ9WAT4</accession>
<dbReference type="Proteomes" id="UP001266305">
    <property type="component" value="Unassembled WGS sequence"/>
</dbReference>
<feature type="compositionally biased region" description="Basic and acidic residues" evidence="1">
    <location>
        <begin position="172"/>
        <end position="185"/>
    </location>
</feature>
<evidence type="ECO:0000313" key="3">
    <source>
        <dbReference type="Proteomes" id="UP001266305"/>
    </source>
</evidence>
<evidence type="ECO:0000313" key="2">
    <source>
        <dbReference type="EMBL" id="KAK2118446.1"/>
    </source>
</evidence>
<keyword evidence="2" id="KW-0675">Receptor</keyword>
<protein>
    <submittedName>
        <fullName evidence="2">Vascular endothelial growth factor receptor 3</fullName>
    </submittedName>
</protein>
<keyword evidence="3" id="KW-1185">Reference proteome</keyword>
<comment type="caution">
    <text evidence="2">The sequence shown here is derived from an EMBL/GenBank/DDBJ whole genome shotgun (WGS) entry which is preliminary data.</text>
</comment>
<feature type="region of interest" description="Disordered" evidence="1">
    <location>
        <begin position="26"/>
        <end position="57"/>
    </location>
</feature>
<name>A0ABQ9WAT4_SAGOE</name>
<feature type="region of interest" description="Disordered" evidence="1">
    <location>
        <begin position="153"/>
        <end position="194"/>
    </location>
</feature>
<evidence type="ECO:0000256" key="1">
    <source>
        <dbReference type="SAM" id="MobiDB-lite"/>
    </source>
</evidence>
<dbReference type="EMBL" id="JASSZA010000002">
    <property type="protein sequence ID" value="KAK2118446.1"/>
    <property type="molecule type" value="Genomic_DNA"/>
</dbReference>
<feature type="compositionally biased region" description="Low complexity" evidence="1">
    <location>
        <begin position="43"/>
        <end position="56"/>
    </location>
</feature>
<proteinExistence type="predicted"/>
<organism evidence="2 3">
    <name type="scientific">Saguinus oedipus</name>
    <name type="common">Cotton-top tamarin</name>
    <name type="synonym">Oedipomidas oedipus</name>
    <dbReference type="NCBI Taxonomy" id="9490"/>
    <lineage>
        <taxon>Eukaryota</taxon>
        <taxon>Metazoa</taxon>
        <taxon>Chordata</taxon>
        <taxon>Craniata</taxon>
        <taxon>Vertebrata</taxon>
        <taxon>Euteleostomi</taxon>
        <taxon>Mammalia</taxon>
        <taxon>Eutheria</taxon>
        <taxon>Euarchontoglires</taxon>
        <taxon>Primates</taxon>
        <taxon>Haplorrhini</taxon>
        <taxon>Platyrrhini</taxon>
        <taxon>Cebidae</taxon>
        <taxon>Callitrichinae</taxon>
        <taxon>Saguinus</taxon>
    </lineage>
</organism>
<sequence>MLNCWSGEPKARPAFSELVEILGDLLQGGGLQEEEEGHMAPRGSQSSEEGSFSQASTTALHITQADAEDSPPSLQHHSLAASAGPGRALGTFGPSCNATSHRCCLSYALITPTQGLPSSAAKKPQWKDICSLDNQTDSGMVLASEEFEQIESRHRQERGFSCKGPGQNVDVTRAHPDSQGRRQQPDRGAQGGQVFYNSEYGELLEPSKEDHCSLSARVPFFTDNSY</sequence>